<dbReference type="Proteomes" id="UP000823823">
    <property type="component" value="Unassembled WGS sequence"/>
</dbReference>
<name>A0A9D2LCI5_9MICO</name>
<feature type="compositionally biased region" description="Basic residues" evidence="1">
    <location>
        <begin position="41"/>
        <end position="56"/>
    </location>
</feature>
<proteinExistence type="predicted"/>
<dbReference type="Pfam" id="PF14019">
    <property type="entry name" value="DUF4235"/>
    <property type="match status" value="1"/>
</dbReference>
<comment type="caution">
    <text evidence="3">The sequence shown here is derived from an EMBL/GenBank/DDBJ whole genome shotgun (WGS) entry which is preliminary data.</text>
</comment>
<accession>A0A9D2LCI5</accession>
<evidence type="ECO:0000313" key="3">
    <source>
        <dbReference type="EMBL" id="HJB10119.1"/>
    </source>
</evidence>
<feature type="region of interest" description="Disordered" evidence="1">
    <location>
        <begin position="38"/>
        <end position="70"/>
    </location>
</feature>
<keyword evidence="2" id="KW-0472">Membrane</keyword>
<evidence type="ECO:0000313" key="4">
    <source>
        <dbReference type="Proteomes" id="UP000823823"/>
    </source>
</evidence>
<evidence type="ECO:0000256" key="1">
    <source>
        <dbReference type="SAM" id="MobiDB-lite"/>
    </source>
</evidence>
<keyword evidence="2" id="KW-1133">Transmembrane helix</keyword>
<dbReference type="EMBL" id="DWZH01000042">
    <property type="protein sequence ID" value="HJB10119.1"/>
    <property type="molecule type" value="Genomic_DNA"/>
</dbReference>
<feature type="transmembrane region" description="Helical" evidence="2">
    <location>
        <begin position="12"/>
        <end position="32"/>
    </location>
</feature>
<dbReference type="InterPro" id="IPR025329">
    <property type="entry name" value="DUF4235"/>
</dbReference>
<evidence type="ECO:0000256" key="2">
    <source>
        <dbReference type="SAM" id="Phobius"/>
    </source>
</evidence>
<dbReference type="AlphaFoldDB" id="A0A9D2LCI5"/>
<reference evidence="3" key="1">
    <citation type="journal article" date="2021" name="PeerJ">
        <title>Extensive microbial diversity within the chicken gut microbiome revealed by metagenomics and culture.</title>
        <authorList>
            <person name="Gilroy R."/>
            <person name="Ravi A."/>
            <person name="Getino M."/>
            <person name="Pursley I."/>
            <person name="Horton D.L."/>
            <person name="Alikhan N.F."/>
            <person name="Baker D."/>
            <person name="Gharbi K."/>
            <person name="Hall N."/>
            <person name="Watson M."/>
            <person name="Adriaenssens E.M."/>
            <person name="Foster-Nyarko E."/>
            <person name="Jarju S."/>
            <person name="Secka A."/>
            <person name="Antonio M."/>
            <person name="Oren A."/>
            <person name="Chaudhuri R.R."/>
            <person name="La Ragione R."/>
            <person name="Hildebrand F."/>
            <person name="Pallen M.J."/>
        </authorList>
    </citation>
    <scope>NUCLEOTIDE SEQUENCE</scope>
    <source>
        <strain evidence="3">ChiHjej13B12-24818</strain>
    </source>
</reference>
<sequence length="121" mass="13103">MGNVLVKISMTIAGLAAAVVGNKLIISLWGAIFGEDAPTAKHAKSTAKETKQRRKEAKKEGQTAQEIAAIRDPSEDQPVWKALLWTLLSGVFLQGMRMLAQRGARVGTEKVAGRRPRPNRG</sequence>
<organism evidence="3 4">
    <name type="scientific">Candidatus Brachybacterium merdavium</name>
    <dbReference type="NCBI Taxonomy" id="2838513"/>
    <lineage>
        <taxon>Bacteria</taxon>
        <taxon>Bacillati</taxon>
        <taxon>Actinomycetota</taxon>
        <taxon>Actinomycetes</taxon>
        <taxon>Micrococcales</taxon>
        <taxon>Dermabacteraceae</taxon>
        <taxon>Brachybacterium</taxon>
    </lineage>
</organism>
<reference evidence="3" key="2">
    <citation type="submission" date="2021-04" db="EMBL/GenBank/DDBJ databases">
        <authorList>
            <person name="Gilroy R."/>
        </authorList>
    </citation>
    <scope>NUCLEOTIDE SEQUENCE</scope>
    <source>
        <strain evidence="3">ChiHjej13B12-24818</strain>
    </source>
</reference>
<gene>
    <name evidence="3" type="ORF">H9786_06255</name>
</gene>
<feature type="region of interest" description="Disordered" evidence="1">
    <location>
        <begin position="102"/>
        <end position="121"/>
    </location>
</feature>
<keyword evidence="2" id="KW-0812">Transmembrane</keyword>
<protein>
    <submittedName>
        <fullName evidence="3">DUF4235 domain-containing protein</fullName>
    </submittedName>
</protein>